<evidence type="ECO:0000259" key="2">
    <source>
        <dbReference type="PROSITE" id="PS50006"/>
    </source>
</evidence>
<evidence type="ECO:0000256" key="1">
    <source>
        <dbReference type="ARBA" id="ARBA00022553"/>
    </source>
</evidence>
<feature type="domain" description="FHA" evidence="2">
    <location>
        <begin position="147"/>
        <end position="196"/>
    </location>
</feature>
<keyword evidence="4" id="KW-1185">Reference proteome</keyword>
<protein>
    <recommendedName>
        <fullName evidence="2">FHA domain-containing protein</fullName>
    </recommendedName>
</protein>
<dbReference type="PROSITE" id="PS50006">
    <property type="entry name" value="FHA_DOMAIN"/>
    <property type="match status" value="1"/>
</dbReference>
<dbReference type="InterPro" id="IPR008984">
    <property type="entry name" value="SMAD_FHA_dom_sf"/>
</dbReference>
<reference evidence="3" key="1">
    <citation type="journal article" date="2022" name="Int. J. Syst. Evol. Microbiol.">
        <title>Granulimonas faecalis gen. nov., sp. nov., and Leptogranulimonas caecicola gen. nov., sp. nov., novel lactate-producing Atopobiaceae bacteria isolated from mouse intestines, and an emended description of the family Atopobiaceae.</title>
        <authorList>
            <person name="Morinaga K."/>
            <person name="Kusada H."/>
            <person name="Sakamoto S."/>
            <person name="Murakami T."/>
            <person name="Toyoda A."/>
            <person name="Mori H."/>
            <person name="Meng X.Y."/>
            <person name="Takashino M."/>
            <person name="Murotomi K."/>
            <person name="Tamaki H."/>
        </authorList>
    </citation>
    <scope>NUCLEOTIDE SEQUENCE</scope>
    <source>
        <strain evidence="3">OPF53</strain>
    </source>
</reference>
<evidence type="ECO:0000313" key="4">
    <source>
        <dbReference type="Proteomes" id="UP001055025"/>
    </source>
</evidence>
<dbReference type="SMART" id="SM00240">
    <property type="entry name" value="FHA"/>
    <property type="match status" value="1"/>
</dbReference>
<dbReference type="CDD" id="cd00060">
    <property type="entry name" value="FHA"/>
    <property type="match status" value="1"/>
</dbReference>
<organism evidence="3 4">
    <name type="scientific">Granulimonas faecalis</name>
    <dbReference type="NCBI Taxonomy" id="2894155"/>
    <lineage>
        <taxon>Bacteria</taxon>
        <taxon>Bacillati</taxon>
        <taxon>Actinomycetota</taxon>
        <taxon>Coriobacteriia</taxon>
        <taxon>Coriobacteriales</taxon>
        <taxon>Kribbibacteriaceae</taxon>
        <taxon>Granulimonas</taxon>
    </lineage>
</organism>
<keyword evidence="1" id="KW-0597">Phosphoprotein</keyword>
<dbReference type="Pfam" id="PF00498">
    <property type="entry name" value="FHA"/>
    <property type="match status" value="1"/>
</dbReference>
<dbReference type="EMBL" id="BQKC01000001">
    <property type="protein sequence ID" value="GJM55838.1"/>
    <property type="molecule type" value="Genomic_DNA"/>
</dbReference>
<gene>
    <name evidence="3" type="ORF">ATOP_14930</name>
</gene>
<proteinExistence type="predicted"/>
<accession>A0AAV5B472</accession>
<sequence>MNMTVVEGGCAQGQGHCHGGGAHGCGVPGVKVCPQCGASAFEDMDVCYGCLHRFGAAVPAAGMPYPPAEAAAYGAGLDLRWAVEGPLAGLPAEWDGPLYDDFDPADAEVDEADETGDLSEVARSPRWGLVMEWRGMRAPVALPAGGLSIGRASDNDVVLKDASVSRRHVVVAPDEGMVLVHDAGATHPATLDGEEVVDSVPWLPGSVLEICGARFSLELLDPRR</sequence>
<dbReference type="Proteomes" id="UP001055025">
    <property type="component" value="Unassembled WGS sequence"/>
</dbReference>
<dbReference type="SUPFAM" id="SSF49879">
    <property type="entry name" value="SMAD/FHA domain"/>
    <property type="match status" value="1"/>
</dbReference>
<comment type="caution">
    <text evidence="3">The sequence shown here is derived from an EMBL/GenBank/DDBJ whole genome shotgun (WGS) entry which is preliminary data.</text>
</comment>
<dbReference type="AlphaFoldDB" id="A0AAV5B472"/>
<evidence type="ECO:0000313" key="3">
    <source>
        <dbReference type="EMBL" id="GJM55838.1"/>
    </source>
</evidence>
<dbReference type="Gene3D" id="2.60.200.20">
    <property type="match status" value="1"/>
</dbReference>
<dbReference type="InterPro" id="IPR000253">
    <property type="entry name" value="FHA_dom"/>
</dbReference>
<name>A0AAV5B472_9ACTN</name>
<dbReference type="RefSeq" id="WP_135978317.1">
    <property type="nucleotide sequence ID" value="NZ_BQKC01000001.1"/>
</dbReference>